<accession>A0A5C6X329</accession>
<name>A0A5C6X329_9DELT</name>
<proteinExistence type="predicted"/>
<dbReference type="InterPro" id="IPR010869">
    <property type="entry name" value="DUF1501"/>
</dbReference>
<dbReference type="PROSITE" id="PS51318">
    <property type="entry name" value="TAT"/>
    <property type="match status" value="1"/>
</dbReference>
<protein>
    <submittedName>
        <fullName evidence="1">DUF1501 domain-containing protein</fullName>
    </submittedName>
</protein>
<dbReference type="AlphaFoldDB" id="A0A5C6X329"/>
<dbReference type="Pfam" id="PF07394">
    <property type="entry name" value="DUF1501"/>
    <property type="match status" value="1"/>
</dbReference>
<evidence type="ECO:0000313" key="2">
    <source>
        <dbReference type="Proteomes" id="UP000321046"/>
    </source>
</evidence>
<dbReference type="EMBL" id="VOSL01000054">
    <property type="protein sequence ID" value="TXD34659.1"/>
    <property type="molecule type" value="Genomic_DNA"/>
</dbReference>
<dbReference type="RefSeq" id="WP_146975113.1">
    <property type="nucleotide sequence ID" value="NZ_VOSL01000054.1"/>
</dbReference>
<gene>
    <name evidence="1" type="ORF">FRC96_13680</name>
</gene>
<sequence>MTDHNAKKGFKPGRRSFLKGMGVAAATIAMPHVWVPNKALAQTEARGAAKHLIYIRLSGGFRFSAAFNGDTASEFNPFGKAENVASATEWGVGKLFELAGWLNGDQGAERAALGMRPVTEMSDQMAVLPCVDHEPLSARADGNHNTGLQRFNTGYVGGGTSFLTMINYGLRERFALAREQGTVALPAFSLGDSGMAMGAGPYAAHRPPVMQGDGFERFGFSAANTLPDWAQSMASSVDERYRAIHHPQNRAGVDAYMQTRAATELYAEIFNDEILKIRNNSDEPIDGLSNRQLATIFGDSRAARNVRLALRLFHFGCPAVYLNQGSYDMHSGEEAGLPRHMEELGRILSGLEVALKAMDHPDGGTYWDNTLVVCGSEFGRTARGSRFNSARGSDHAGDYATRWMSMPVMGGLVTAAGNGGKSFGMTRPSDLAPEGQVYSYRSLLKTLMDALGCDHREFFPADRPFDDLFA</sequence>
<evidence type="ECO:0000313" key="1">
    <source>
        <dbReference type="EMBL" id="TXD34659.1"/>
    </source>
</evidence>
<organism evidence="1 2">
    <name type="scientific">Lujinxingia vulgaris</name>
    <dbReference type="NCBI Taxonomy" id="2600176"/>
    <lineage>
        <taxon>Bacteria</taxon>
        <taxon>Deltaproteobacteria</taxon>
        <taxon>Bradymonadales</taxon>
        <taxon>Lujinxingiaceae</taxon>
        <taxon>Lujinxingia</taxon>
    </lineage>
</organism>
<reference evidence="1 2" key="1">
    <citation type="submission" date="2019-08" db="EMBL/GenBank/DDBJ databases">
        <title>Bradymonadales sp. TMQ2.</title>
        <authorList>
            <person name="Liang Q."/>
        </authorList>
    </citation>
    <scope>NUCLEOTIDE SEQUENCE [LARGE SCALE GENOMIC DNA]</scope>
    <source>
        <strain evidence="1 2">TMQ2</strain>
    </source>
</reference>
<dbReference type="InterPro" id="IPR006311">
    <property type="entry name" value="TAT_signal"/>
</dbReference>
<comment type="caution">
    <text evidence="1">The sequence shown here is derived from an EMBL/GenBank/DDBJ whole genome shotgun (WGS) entry which is preliminary data.</text>
</comment>
<dbReference type="Proteomes" id="UP000321046">
    <property type="component" value="Unassembled WGS sequence"/>
</dbReference>
<dbReference type="OrthoDB" id="9783759at2"/>